<keyword evidence="5 8" id="KW-0443">Lipid metabolism</keyword>
<dbReference type="GO" id="GO:0016042">
    <property type="term" value="P:lipid catabolic process"/>
    <property type="evidence" value="ECO:0007669"/>
    <property type="project" value="UniProtKB-UniRule"/>
</dbReference>
<evidence type="ECO:0000313" key="12">
    <source>
        <dbReference type="WBParaSite" id="HCON_00171420-00001"/>
    </source>
</evidence>
<dbReference type="PANTHER" id="PTHR24139:SF34">
    <property type="entry name" value="85_88 KDA CALCIUM-INDEPENDENT PHOSPHOLIPASE A2"/>
    <property type="match status" value="1"/>
</dbReference>
<dbReference type="InterPro" id="IPR016035">
    <property type="entry name" value="Acyl_Trfase/lysoPLipase"/>
</dbReference>
<dbReference type="InterPro" id="IPR002110">
    <property type="entry name" value="Ankyrin_rpt"/>
</dbReference>
<keyword evidence="2" id="KW-0677">Repeat</keyword>
<evidence type="ECO:0000256" key="7">
    <source>
        <dbReference type="PROSITE-ProRule" id="PRU00023"/>
    </source>
</evidence>
<dbReference type="InterPro" id="IPR002641">
    <property type="entry name" value="PNPLA_dom"/>
</dbReference>
<dbReference type="SMART" id="SM00248">
    <property type="entry name" value="ANK"/>
    <property type="match status" value="7"/>
</dbReference>
<dbReference type="CDD" id="cd07212">
    <property type="entry name" value="Pat_PNPLA9"/>
    <property type="match status" value="1"/>
</dbReference>
<evidence type="ECO:0000256" key="9">
    <source>
        <dbReference type="SAM" id="MobiDB-lite"/>
    </source>
</evidence>
<dbReference type="Pfam" id="PF00023">
    <property type="entry name" value="Ank"/>
    <property type="match status" value="1"/>
</dbReference>
<dbReference type="InterPro" id="IPR047148">
    <property type="entry name" value="PLPL9"/>
</dbReference>
<dbReference type="InterPro" id="IPR036770">
    <property type="entry name" value="Ankyrin_rpt-contain_sf"/>
</dbReference>
<evidence type="ECO:0000256" key="6">
    <source>
        <dbReference type="ARBA" id="ARBA00023422"/>
    </source>
</evidence>
<keyword evidence="8" id="KW-0442">Lipid degradation</keyword>
<feature type="short sequence motif" description="GXSXG" evidence="8">
    <location>
        <begin position="637"/>
        <end position="641"/>
    </location>
</feature>
<evidence type="ECO:0000256" key="5">
    <source>
        <dbReference type="ARBA" id="ARBA00023098"/>
    </source>
</evidence>
<dbReference type="Gene3D" id="3.40.1090.10">
    <property type="entry name" value="Cytosolic phospholipase A2 catalytic domain"/>
    <property type="match status" value="1"/>
</dbReference>
<dbReference type="PANTHER" id="PTHR24139">
    <property type="entry name" value="CALCIUM-INDEPENDENT PHOSPHOLIPASE A2"/>
    <property type="match status" value="1"/>
</dbReference>
<dbReference type="Gene3D" id="1.25.40.20">
    <property type="entry name" value="Ankyrin repeat-containing domain"/>
    <property type="match status" value="1"/>
</dbReference>
<evidence type="ECO:0000313" key="11">
    <source>
        <dbReference type="Proteomes" id="UP000025227"/>
    </source>
</evidence>
<proteinExistence type="predicted"/>
<dbReference type="Pfam" id="PF12796">
    <property type="entry name" value="Ank_2"/>
    <property type="match status" value="1"/>
</dbReference>
<dbReference type="Proteomes" id="UP000025227">
    <property type="component" value="Unplaced"/>
</dbReference>
<feature type="domain" description="PNPLA" evidence="10">
    <location>
        <begin position="601"/>
        <end position="780"/>
    </location>
</feature>
<dbReference type="PROSITE" id="PS51635">
    <property type="entry name" value="PNPLA"/>
    <property type="match status" value="1"/>
</dbReference>
<accession>A0A7I4Z1S6</accession>
<dbReference type="AlphaFoldDB" id="A0A7I4Z1S6"/>
<reference evidence="12" key="1">
    <citation type="submission" date="2020-12" db="UniProtKB">
        <authorList>
            <consortium name="WormBaseParasite"/>
        </authorList>
    </citation>
    <scope>IDENTIFICATION</scope>
    <source>
        <strain evidence="12">MHco3</strain>
    </source>
</reference>
<feature type="active site" description="Nucleophile" evidence="8">
    <location>
        <position position="639"/>
    </location>
</feature>
<feature type="region of interest" description="Disordered" evidence="9">
    <location>
        <begin position="1"/>
        <end position="68"/>
    </location>
</feature>
<feature type="active site" description="Proton acceptor" evidence="8">
    <location>
        <position position="767"/>
    </location>
</feature>
<name>A0A7I4Z1S6_HAECO</name>
<dbReference type="Pfam" id="PF01734">
    <property type="entry name" value="Patatin"/>
    <property type="match status" value="1"/>
</dbReference>
<feature type="repeat" description="ANK" evidence="7">
    <location>
        <begin position="455"/>
        <end position="487"/>
    </location>
</feature>
<dbReference type="GO" id="GO:2000304">
    <property type="term" value="P:positive regulation of ceramide biosynthetic process"/>
    <property type="evidence" value="ECO:0007669"/>
    <property type="project" value="TreeGrafter"/>
</dbReference>
<feature type="repeat" description="ANK" evidence="7">
    <location>
        <begin position="422"/>
        <end position="454"/>
    </location>
</feature>
<dbReference type="OrthoDB" id="10021675at2759"/>
<keyword evidence="3 8" id="KW-0378">Hydrolase</keyword>
<dbReference type="GO" id="GO:0005739">
    <property type="term" value="C:mitochondrion"/>
    <property type="evidence" value="ECO:0007669"/>
    <property type="project" value="TreeGrafter"/>
</dbReference>
<keyword evidence="11" id="KW-1185">Reference proteome</keyword>
<dbReference type="WBParaSite" id="HCON_00171420-00001">
    <property type="protein sequence ID" value="HCON_00171420-00001"/>
    <property type="gene ID" value="HCON_00171420"/>
</dbReference>
<keyword evidence="4 7" id="KW-0040">ANK repeat</keyword>
<evidence type="ECO:0000256" key="4">
    <source>
        <dbReference type="ARBA" id="ARBA00023043"/>
    </source>
</evidence>
<evidence type="ECO:0000256" key="2">
    <source>
        <dbReference type="ARBA" id="ARBA00022737"/>
    </source>
</evidence>
<feature type="short sequence motif" description="GXGXXG" evidence="8">
    <location>
        <begin position="605"/>
        <end position="610"/>
    </location>
</feature>
<comment type="catalytic activity">
    <reaction evidence="6">
        <text>a 1,2-diacyl-sn-glycero-3-phosphocholine + H2O = a 1-acyl-sn-glycero-3-phosphocholine + a fatty acid + H(+)</text>
        <dbReference type="Rhea" id="RHEA:15801"/>
        <dbReference type="ChEBI" id="CHEBI:15377"/>
        <dbReference type="ChEBI" id="CHEBI:15378"/>
        <dbReference type="ChEBI" id="CHEBI:28868"/>
        <dbReference type="ChEBI" id="CHEBI:57643"/>
        <dbReference type="ChEBI" id="CHEBI:58168"/>
        <dbReference type="EC" id="3.1.1.4"/>
    </reaction>
    <physiologicalReaction direction="left-to-right" evidence="6">
        <dbReference type="Rhea" id="RHEA:15802"/>
    </physiologicalReaction>
</comment>
<dbReference type="GO" id="GO:0047499">
    <property type="term" value="F:calcium-independent phospholipase A2 activity"/>
    <property type="evidence" value="ECO:0007669"/>
    <property type="project" value="InterPro"/>
</dbReference>
<protein>
    <recommendedName>
        <fullName evidence="1">phospholipase A2</fullName>
        <ecNumber evidence="1">3.1.1.4</ecNumber>
    </recommendedName>
</protein>
<dbReference type="GO" id="GO:0052816">
    <property type="term" value="F:long-chain fatty acyl-CoA hydrolase activity"/>
    <property type="evidence" value="ECO:0007669"/>
    <property type="project" value="TreeGrafter"/>
</dbReference>
<feature type="short sequence motif" description="DGA/G" evidence="8">
    <location>
        <begin position="767"/>
        <end position="769"/>
    </location>
</feature>
<dbReference type="SUPFAM" id="SSF48403">
    <property type="entry name" value="Ankyrin repeat"/>
    <property type="match status" value="1"/>
</dbReference>
<evidence type="ECO:0000259" key="10">
    <source>
        <dbReference type="PROSITE" id="PS51635"/>
    </source>
</evidence>
<dbReference type="PROSITE" id="PS50297">
    <property type="entry name" value="ANK_REP_REGION"/>
    <property type="match status" value="2"/>
</dbReference>
<dbReference type="PROSITE" id="PS50088">
    <property type="entry name" value="ANK_REPEAT"/>
    <property type="match status" value="3"/>
</dbReference>
<organism evidence="11 12">
    <name type="scientific">Haemonchus contortus</name>
    <name type="common">Barber pole worm</name>
    <dbReference type="NCBI Taxonomy" id="6289"/>
    <lineage>
        <taxon>Eukaryota</taxon>
        <taxon>Metazoa</taxon>
        <taxon>Ecdysozoa</taxon>
        <taxon>Nematoda</taxon>
        <taxon>Chromadorea</taxon>
        <taxon>Rhabditida</taxon>
        <taxon>Rhabditina</taxon>
        <taxon>Rhabditomorpha</taxon>
        <taxon>Strongyloidea</taxon>
        <taxon>Trichostrongylidae</taxon>
        <taxon>Haemonchus</taxon>
    </lineage>
</organism>
<dbReference type="SUPFAM" id="SSF52151">
    <property type="entry name" value="FabD/lysophospholipase-like"/>
    <property type="match status" value="1"/>
</dbReference>
<evidence type="ECO:0000256" key="1">
    <source>
        <dbReference type="ARBA" id="ARBA00013278"/>
    </source>
</evidence>
<dbReference type="EC" id="3.1.1.4" evidence="1"/>
<evidence type="ECO:0000256" key="3">
    <source>
        <dbReference type="ARBA" id="ARBA00022801"/>
    </source>
</evidence>
<evidence type="ECO:0000256" key="8">
    <source>
        <dbReference type="PROSITE-ProRule" id="PRU01161"/>
    </source>
</evidence>
<feature type="repeat" description="ANK" evidence="7">
    <location>
        <begin position="253"/>
        <end position="285"/>
    </location>
</feature>
<dbReference type="OMA" id="ARCNILG"/>
<sequence>MASAKPLDLQALVADREVSSTSEQDVELGRGLAAQGNSPNAQENHSEEEEEIIQTPPPSPTNGRNVGKTSLFSLSQVSSKLGELWSSARESIFGEDYWIPSDANEIVLIPLDFLREHKVVFPADNRSSSLRVVRGPTKSGTISLLHHVVFSVVETMHSPSYSLFRSPKIEDAVDLCRRCLECKILFKLLDRSKGVKKSIQELMACLRQYPLYRMIHIAIACDRLDLFTDSNIQYMNTEYKPFKSIMKMMVQPEGKYPLHLAIEMHRLAIVRRMLELGTDVTVKDMSGNNVIHYASLASVQMLELLWGFEDCHSLINLPNNEGYVPVMLAIRAANPRCFATLLNFGAELSMRLHGRNPLFEAMQSKGKNTDIIRAIVETSPDLVTERDSSGNTALHVAMYKTSLTGFMLLKSKEIDLNAKNNAGQTALHIFTHKGDIGLMITLLSYCCDIDAQDNDGNTALHIAVSRKNIEATRLLLCLGANPNKTNSHGDTPRHLAARLKERTLLKSLIMCGARTCGPEKTGCVSGCVNETMVFLLEDSPDESDGQRTTQCSLLSEDYPDSVEVDHPIRDFTQKMFYDSLIARLQNLSSRDCKPSNMVNLLSMDGGGIRGLVIIQTLLAIEEELNEPIFPYFDWVAGTSTGALVGTALAQGKTLRDCQHIYLRFKDLIFDGWTRPYNSSVLEMFMKEAVGEANLSEIKSPRLMITTVKADFFPVKLEFMRNYRLPLSDKQNSELGFSDPSDLPTWKALRRTSAAPMFFSPVDDKYIDGGIIANNPCLDLLAEVQLYNGINTYLRHPEDKVEIGCVVSLGTGQIPLSPLDPLHVELLNPISSAYAFRNLSLILVDQVTATEGAPVDRARSWCNSIGVPFFRLSAPLHKDIGLGTKNDHDIANMMWDCIEYTHRHRQYITKLCTLLKHIGKVPDRSVVFAKVREMQSTA</sequence>